<gene>
    <name evidence="7" type="ORF">OLEA9_A030360</name>
</gene>
<dbReference type="GO" id="GO:0032183">
    <property type="term" value="F:SUMO binding"/>
    <property type="evidence" value="ECO:0007669"/>
    <property type="project" value="TreeGrafter"/>
</dbReference>
<keyword evidence="7" id="KW-0436">Ligase</keyword>
<keyword evidence="8" id="KW-1185">Reference proteome</keyword>
<organism evidence="7 8">
    <name type="scientific">Olea europaea subsp. europaea</name>
    <dbReference type="NCBI Taxonomy" id="158383"/>
    <lineage>
        <taxon>Eukaryota</taxon>
        <taxon>Viridiplantae</taxon>
        <taxon>Streptophyta</taxon>
        <taxon>Embryophyta</taxon>
        <taxon>Tracheophyta</taxon>
        <taxon>Spermatophyta</taxon>
        <taxon>Magnoliopsida</taxon>
        <taxon>eudicotyledons</taxon>
        <taxon>Gunneridae</taxon>
        <taxon>Pentapetalae</taxon>
        <taxon>asterids</taxon>
        <taxon>lamiids</taxon>
        <taxon>Lamiales</taxon>
        <taxon>Oleaceae</taxon>
        <taxon>Oleeae</taxon>
        <taxon>Olea</taxon>
    </lineage>
</organism>
<evidence type="ECO:0000259" key="6">
    <source>
        <dbReference type="PROSITE" id="PS50089"/>
    </source>
</evidence>
<protein>
    <submittedName>
        <fullName evidence="7">E3 ubiquitin- ligase RNF4-like</fullName>
    </submittedName>
</protein>
<dbReference type="Gramene" id="OE9A030360T3">
    <property type="protein sequence ID" value="OE9A030360C3"/>
    <property type="gene ID" value="OE9A030360"/>
</dbReference>
<dbReference type="Gramene" id="OE9A030360T1">
    <property type="protein sequence ID" value="OE9A030360C1"/>
    <property type="gene ID" value="OE9A030360"/>
</dbReference>
<name>A0A8S0PA79_OLEEU</name>
<comment type="caution">
    <text evidence="7">The sequence shown here is derived from an EMBL/GenBank/DDBJ whole genome shotgun (WGS) entry which is preliminary data.</text>
</comment>
<dbReference type="GO" id="GO:0016874">
    <property type="term" value="F:ligase activity"/>
    <property type="evidence" value="ECO:0007669"/>
    <property type="project" value="UniProtKB-KW"/>
</dbReference>
<dbReference type="GO" id="GO:0140082">
    <property type="term" value="F:SUMO-ubiquitin ligase activity"/>
    <property type="evidence" value="ECO:0007669"/>
    <property type="project" value="TreeGrafter"/>
</dbReference>
<evidence type="ECO:0000256" key="3">
    <source>
        <dbReference type="ARBA" id="ARBA00022833"/>
    </source>
</evidence>
<dbReference type="Gene3D" id="3.30.40.10">
    <property type="entry name" value="Zinc/RING finger domain, C3HC4 (zinc finger)"/>
    <property type="match status" value="1"/>
</dbReference>
<dbReference type="EMBL" id="CACTIH010000025">
    <property type="protein sequence ID" value="CAA2935325.1"/>
    <property type="molecule type" value="Genomic_DNA"/>
</dbReference>
<feature type="domain" description="RING-type" evidence="6">
    <location>
        <begin position="135"/>
        <end position="173"/>
    </location>
</feature>
<evidence type="ECO:0000256" key="4">
    <source>
        <dbReference type="PROSITE-ProRule" id="PRU00175"/>
    </source>
</evidence>
<dbReference type="SUPFAM" id="SSF57850">
    <property type="entry name" value="RING/U-box"/>
    <property type="match status" value="1"/>
</dbReference>
<feature type="region of interest" description="Disordered" evidence="5">
    <location>
        <begin position="84"/>
        <end position="109"/>
    </location>
</feature>
<dbReference type="AlphaFoldDB" id="A0A8S0PA79"/>
<proteinExistence type="predicted"/>
<dbReference type="GO" id="GO:0061630">
    <property type="term" value="F:ubiquitin protein ligase activity"/>
    <property type="evidence" value="ECO:0007669"/>
    <property type="project" value="InterPro"/>
</dbReference>
<dbReference type="GO" id="GO:0006511">
    <property type="term" value="P:ubiquitin-dependent protein catabolic process"/>
    <property type="evidence" value="ECO:0007669"/>
    <property type="project" value="TreeGrafter"/>
</dbReference>
<keyword evidence="3" id="KW-0862">Zinc</keyword>
<dbReference type="OrthoDB" id="6105938at2759"/>
<keyword evidence="2 4" id="KW-0863">Zinc-finger</keyword>
<dbReference type="Gramene" id="OE9A030360T2">
    <property type="protein sequence ID" value="OE9A030360C2"/>
    <property type="gene ID" value="OE9A030360"/>
</dbReference>
<dbReference type="GO" id="GO:0033768">
    <property type="term" value="C:SUMO-targeted ubiquitin ligase complex"/>
    <property type="evidence" value="ECO:0007669"/>
    <property type="project" value="TreeGrafter"/>
</dbReference>
<dbReference type="InterPro" id="IPR001841">
    <property type="entry name" value="Znf_RING"/>
</dbReference>
<evidence type="ECO:0000256" key="5">
    <source>
        <dbReference type="SAM" id="MobiDB-lite"/>
    </source>
</evidence>
<sequence length="190" mass="21199">MVLNFDLNFPPHDEDSLGINNSLNVDTTLKLGLPCVQVRTSFEPDDDDVILCSPRSFAEAVNKSRRNRIVIEVVDDESEFVGAASARRPGNGNRRPRMSTKQRGGGVNTGVHWEDQDLVELSQPVPQQKAATFSCPVCMEPVVEETSTKCGHIFCKKCITAAIEIQHKCPTCRRKLKAKDVFRIYLPNTQ</sequence>
<dbReference type="InterPro" id="IPR017907">
    <property type="entry name" value="Znf_RING_CS"/>
</dbReference>
<dbReference type="PROSITE" id="PS50089">
    <property type="entry name" value="ZF_RING_2"/>
    <property type="match status" value="1"/>
</dbReference>
<evidence type="ECO:0000313" key="7">
    <source>
        <dbReference type="EMBL" id="CAA2935325.1"/>
    </source>
</evidence>
<accession>A0A8S0PA79</accession>
<dbReference type="PROSITE" id="PS00518">
    <property type="entry name" value="ZF_RING_1"/>
    <property type="match status" value="1"/>
</dbReference>
<dbReference type="InterPro" id="IPR049627">
    <property type="entry name" value="SLX8"/>
</dbReference>
<evidence type="ECO:0000256" key="1">
    <source>
        <dbReference type="ARBA" id="ARBA00022723"/>
    </source>
</evidence>
<dbReference type="InterPro" id="IPR013083">
    <property type="entry name" value="Znf_RING/FYVE/PHD"/>
</dbReference>
<evidence type="ECO:0000313" key="8">
    <source>
        <dbReference type="Proteomes" id="UP000594638"/>
    </source>
</evidence>
<evidence type="ECO:0000256" key="2">
    <source>
        <dbReference type="ARBA" id="ARBA00022771"/>
    </source>
</evidence>
<dbReference type="PANTHER" id="PTHR47094">
    <property type="entry name" value="ELFLESS, ISOFORM B"/>
    <property type="match status" value="1"/>
</dbReference>
<reference evidence="7 8" key="1">
    <citation type="submission" date="2019-12" db="EMBL/GenBank/DDBJ databases">
        <authorList>
            <person name="Alioto T."/>
            <person name="Alioto T."/>
            <person name="Gomez Garrido J."/>
        </authorList>
    </citation>
    <scope>NUCLEOTIDE SEQUENCE [LARGE SCALE GENOMIC DNA]</scope>
</reference>
<dbReference type="Pfam" id="PF13639">
    <property type="entry name" value="zf-RING_2"/>
    <property type="match status" value="1"/>
</dbReference>
<dbReference type="SMART" id="SM00184">
    <property type="entry name" value="RING"/>
    <property type="match status" value="1"/>
</dbReference>
<keyword evidence="1" id="KW-0479">Metal-binding</keyword>
<dbReference type="Proteomes" id="UP000594638">
    <property type="component" value="Unassembled WGS sequence"/>
</dbReference>
<dbReference type="PANTHER" id="PTHR47094:SF1">
    <property type="entry name" value="RING-TYPE E3 UBIQUITIN TRANSFERASE"/>
    <property type="match status" value="1"/>
</dbReference>
<dbReference type="GO" id="GO:0008270">
    <property type="term" value="F:zinc ion binding"/>
    <property type="evidence" value="ECO:0007669"/>
    <property type="project" value="UniProtKB-KW"/>
</dbReference>